<accession>A0A8H3R0W6</accession>
<evidence type="ECO:0000313" key="2">
    <source>
        <dbReference type="Proteomes" id="UP000615446"/>
    </source>
</evidence>
<reference evidence="1" key="1">
    <citation type="submission" date="2019-10" db="EMBL/GenBank/DDBJ databases">
        <title>Conservation and host-specific expression of non-tandemly repeated heterogenous ribosome RNA gene in arbuscular mycorrhizal fungi.</title>
        <authorList>
            <person name="Maeda T."/>
            <person name="Kobayashi Y."/>
            <person name="Nakagawa T."/>
            <person name="Ezawa T."/>
            <person name="Yamaguchi K."/>
            <person name="Bino T."/>
            <person name="Nishimoto Y."/>
            <person name="Shigenobu S."/>
            <person name="Kawaguchi M."/>
        </authorList>
    </citation>
    <scope>NUCLEOTIDE SEQUENCE</scope>
    <source>
        <strain evidence="1">HR1</strain>
    </source>
</reference>
<name>A0A8H3R0W6_9GLOM</name>
<comment type="caution">
    <text evidence="1">The sequence shown here is derived from an EMBL/GenBank/DDBJ whole genome shotgun (WGS) entry which is preliminary data.</text>
</comment>
<proteinExistence type="predicted"/>
<organism evidence="1 2">
    <name type="scientific">Rhizophagus clarus</name>
    <dbReference type="NCBI Taxonomy" id="94130"/>
    <lineage>
        <taxon>Eukaryota</taxon>
        <taxon>Fungi</taxon>
        <taxon>Fungi incertae sedis</taxon>
        <taxon>Mucoromycota</taxon>
        <taxon>Glomeromycotina</taxon>
        <taxon>Glomeromycetes</taxon>
        <taxon>Glomerales</taxon>
        <taxon>Glomeraceae</taxon>
        <taxon>Rhizophagus</taxon>
    </lineage>
</organism>
<gene>
    <name evidence="1" type="ORF">RCL2_002527200</name>
</gene>
<protein>
    <submittedName>
        <fullName evidence="1">Uncharacterized protein</fullName>
    </submittedName>
</protein>
<dbReference type="EMBL" id="BLAL01000274">
    <property type="protein sequence ID" value="GES98737.1"/>
    <property type="molecule type" value="Genomic_DNA"/>
</dbReference>
<dbReference type="Proteomes" id="UP000615446">
    <property type="component" value="Unassembled WGS sequence"/>
</dbReference>
<evidence type="ECO:0000313" key="1">
    <source>
        <dbReference type="EMBL" id="GES98737.1"/>
    </source>
</evidence>
<sequence>MNISLYTFFPVRTVIWNGTFQNCHSERQFGLSEKPLRTELWNDNLDSLRNLLKLQQFGFSDVGNLSERPFRIIRFSKRFHV</sequence>
<dbReference type="AlphaFoldDB" id="A0A8H3R0W6"/>